<dbReference type="PANTHER" id="PTHR42860">
    <property type="entry name" value="VITAMIN B12-BINDING PROTEIN"/>
    <property type="match status" value="1"/>
</dbReference>
<evidence type="ECO:0000259" key="1">
    <source>
        <dbReference type="PROSITE" id="PS50983"/>
    </source>
</evidence>
<dbReference type="EMBL" id="VDFR01000034">
    <property type="protein sequence ID" value="TNC48643.1"/>
    <property type="molecule type" value="Genomic_DNA"/>
</dbReference>
<organism evidence="2 4">
    <name type="scientific">Mumia zhuanghuii</name>
    <dbReference type="NCBI Taxonomy" id="2585211"/>
    <lineage>
        <taxon>Bacteria</taxon>
        <taxon>Bacillati</taxon>
        <taxon>Actinomycetota</taxon>
        <taxon>Actinomycetes</taxon>
        <taxon>Propionibacteriales</taxon>
        <taxon>Nocardioidaceae</taxon>
        <taxon>Mumia</taxon>
    </lineage>
</organism>
<dbReference type="PANTHER" id="PTHR42860:SF1">
    <property type="entry name" value="VITAMIN B12-BINDING PROTEIN"/>
    <property type="match status" value="1"/>
</dbReference>
<dbReference type="OrthoDB" id="6495095at2"/>
<protein>
    <submittedName>
        <fullName evidence="2">Cobalamin-binding protein</fullName>
    </submittedName>
</protein>
<feature type="domain" description="Fe/B12 periplasmic-binding" evidence="1">
    <location>
        <begin position="3"/>
        <end position="263"/>
    </location>
</feature>
<dbReference type="Gene3D" id="3.40.50.1980">
    <property type="entry name" value="Nitrogenase molybdenum iron protein domain"/>
    <property type="match status" value="2"/>
</dbReference>
<evidence type="ECO:0000313" key="3">
    <source>
        <dbReference type="EMBL" id="TNC48643.1"/>
    </source>
</evidence>
<dbReference type="EMBL" id="VDFR01000080">
    <property type="protein sequence ID" value="TNC43576.1"/>
    <property type="molecule type" value="Genomic_DNA"/>
</dbReference>
<dbReference type="AlphaFoldDB" id="A0A5C4MGX7"/>
<dbReference type="SUPFAM" id="SSF53807">
    <property type="entry name" value="Helical backbone' metal receptor"/>
    <property type="match status" value="1"/>
</dbReference>
<dbReference type="InterPro" id="IPR002491">
    <property type="entry name" value="ABC_transptr_periplasmic_BD"/>
</dbReference>
<accession>A0A5C4MGX7</accession>
<reference evidence="2 4" key="1">
    <citation type="submission" date="2019-05" db="EMBL/GenBank/DDBJ databases">
        <title>Mumia sp. nov., isolated from the intestinal contents of plateau pika (Ochotona curzoniae) in the Qinghai-Tibet plateau of China.</title>
        <authorList>
            <person name="Tian Z."/>
        </authorList>
    </citation>
    <scope>NUCLEOTIDE SEQUENCE [LARGE SCALE GENOMIC DNA]</scope>
    <source>
        <strain evidence="4">527</strain>
        <strain evidence="2">Z527</strain>
    </source>
</reference>
<gene>
    <name evidence="3" type="ORF">FHE65_06990</name>
    <name evidence="2" type="ORF">FHE65_18105</name>
</gene>
<evidence type="ECO:0000313" key="2">
    <source>
        <dbReference type="EMBL" id="TNC43576.1"/>
    </source>
</evidence>
<dbReference type="RefSeq" id="WP_139086698.1">
    <property type="nucleotide sequence ID" value="NZ_VDFR01000034.1"/>
</dbReference>
<dbReference type="Proteomes" id="UP000306740">
    <property type="component" value="Unassembled WGS sequence"/>
</dbReference>
<name>A0A5C4MGX7_9ACTN</name>
<proteinExistence type="predicted"/>
<evidence type="ECO:0000313" key="4">
    <source>
        <dbReference type="Proteomes" id="UP000306740"/>
    </source>
</evidence>
<dbReference type="InterPro" id="IPR051030">
    <property type="entry name" value="Vitamin_B12-ABC_binding"/>
</dbReference>
<dbReference type="PROSITE" id="PS50983">
    <property type="entry name" value="FE_B12_PBP"/>
    <property type="match status" value="1"/>
</dbReference>
<comment type="caution">
    <text evidence="2">The sequence shown here is derived from an EMBL/GenBank/DDBJ whole genome shotgun (WGS) entry which is preliminary data.</text>
</comment>
<dbReference type="Pfam" id="PF01497">
    <property type="entry name" value="Peripla_BP_2"/>
    <property type="match status" value="1"/>
</dbReference>
<sequence length="274" mass="28165">MSGIASLLPAATDIVLALALGDDLVAVTHECDADARTGRQVVVRPGDTSSVLDVDALAALEPALILTQDLCAVCAVPAGEVGLALERLGSDATVVTLDPHTLADVLVGITEVAQCAGVPQRGEALVAQLRGRLAEVCLAVEGRDRPRVAVVEWTDPLHLGGHWIPDMVALAGGTSAGGHPGERSHPTGWETLRTARPDMVVVAPCGYDLDGAAKQAEEVVARVAETVGPVPVWAIDADALVVRPGPRLVDGVEALASVLHEGAVAEHPGVRRVA</sequence>